<protein>
    <recommendedName>
        <fullName evidence="1">Immunoglobulin domain-containing protein</fullName>
    </recommendedName>
</protein>
<dbReference type="PANTHER" id="PTHR21063:SF4">
    <property type="entry name" value="CD48 ANTIGEN-RELATED"/>
    <property type="match status" value="1"/>
</dbReference>
<evidence type="ECO:0000313" key="2">
    <source>
        <dbReference type="Ensembl" id="ENSSRHP00000029174.1"/>
    </source>
</evidence>
<dbReference type="InterPro" id="IPR003599">
    <property type="entry name" value="Ig_sub"/>
</dbReference>
<dbReference type="Gene3D" id="2.60.40.2710">
    <property type="match status" value="1"/>
</dbReference>
<name>A0A673HSI3_9TELE</name>
<reference evidence="2" key="1">
    <citation type="submission" date="2025-08" db="UniProtKB">
        <authorList>
            <consortium name="Ensembl"/>
        </authorList>
    </citation>
    <scope>IDENTIFICATION</scope>
</reference>
<dbReference type="PANTHER" id="PTHR21063">
    <property type="entry name" value="LFA-3"/>
    <property type="match status" value="1"/>
</dbReference>
<feature type="domain" description="Immunoglobulin" evidence="1">
    <location>
        <begin position="50"/>
        <end position="152"/>
    </location>
</feature>
<dbReference type="InterPro" id="IPR036179">
    <property type="entry name" value="Ig-like_dom_sf"/>
</dbReference>
<dbReference type="Proteomes" id="UP000472270">
    <property type="component" value="Unassembled WGS sequence"/>
</dbReference>
<evidence type="ECO:0000313" key="3">
    <source>
        <dbReference type="Proteomes" id="UP000472270"/>
    </source>
</evidence>
<sequence>MIFMNRLKLDKTTGSLTIKVIAIKHNGLFTLKIRRGRKTLYKRFSVSVRERNINVMEGDPVILNPDNEIQTGDEIKWLFGAENTLIVKIKGETREMPTYVGPDGIFRDRLELKKETGSLTITNTTTEHTGLYTLKIRRGRKTLYKRFSVSVRERKIKVMKGESVTLKPATETQTSDGIQWLFRDKYMGNYMIAEIKEETREIFTTCDDHGGTFKDRLKLDNETGSLTITNITNAHAGLYTLIIRRGRETFYKRLFVYVREREIEVMKGDPVTLKPNNKIVTEDEIQWLFGDEEQQTVIAELTGQNGEILTYDEVADGSFRDRLELDKTTGSLTIRNTRTEHSGLYKLEITSSSGVSDQTFFVTVKDYTGKRVNESATVEMPLLNGEYVNVVNEEEGTSSL</sequence>
<dbReference type="InterPro" id="IPR024303">
    <property type="entry name" value="NK_rcpt_2B4_Ig_dom"/>
</dbReference>
<feature type="domain" description="Immunoglobulin" evidence="1">
    <location>
        <begin position="153"/>
        <end position="259"/>
    </location>
</feature>
<keyword evidence="3" id="KW-1185">Reference proteome</keyword>
<dbReference type="InterPro" id="IPR013783">
    <property type="entry name" value="Ig-like_fold"/>
</dbReference>
<feature type="domain" description="Immunoglobulin" evidence="1">
    <location>
        <begin position="260"/>
        <end position="365"/>
    </location>
</feature>
<dbReference type="Ensembl" id="ENSSRHT00000030037.1">
    <property type="protein sequence ID" value="ENSSRHP00000029174.1"/>
    <property type="gene ID" value="ENSSRHG00000015154.1"/>
</dbReference>
<evidence type="ECO:0000259" key="1">
    <source>
        <dbReference type="SMART" id="SM00409"/>
    </source>
</evidence>
<organism evidence="2 3">
    <name type="scientific">Sinocyclocheilus rhinocerous</name>
    <dbReference type="NCBI Taxonomy" id="307959"/>
    <lineage>
        <taxon>Eukaryota</taxon>
        <taxon>Metazoa</taxon>
        <taxon>Chordata</taxon>
        <taxon>Craniata</taxon>
        <taxon>Vertebrata</taxon>
        <taxon>Euteleostomi</taxon>
        <taxon>Actinopterygii</taxon>
        <taxon>Neopterygii</taxon>
        <taxon>Teleostei</taxon>
        <taxon>Ostariophysi</taxon>
        <taxon>Cypriniformes</taxon>
        <taxon>Cyprinidae</taxon>
        <taxon>Cyprininae</taxon>
        <taxon>Sinocyclocheilus</taxon>
    </lineage>
</organism>
<dbReference type="SMART" id="SM00409">
    <property type="entry name" value="IG"/>
    <property type="match status" value="3"/>
</dbReference>
<accession>A0A673HSI3</accession>
<dbReference type="Pfam" id="PF11465">
    <property type="entry name" value="Receptor_2B4"/>
    <property type="match status" value="1"/>
</dbReference>
<reference evidence="2" key="2">
    <citation type="submission" date="2025-09" db="UniProtKB">
        <authorList>
            <consortium name="Ensembl"/>
        </authorList>
    </citation>
    <scope>IDENTIFICATION</scope>
</reference>
<dbReference type="Gene3D" id="2.60.40.10">
    <property type="entry name" value="Immunoglobulins"/>
    <property type="match status" value="3"/>
</dbReference>
<dbReference type="SUPFAM" id="SSF48726">
    <property type="entry name" value="Immunoglobulin"/>
    <property type="match status" value="3"/>
</dbReference>
<dbReference type="AlphaFoldDB" id="A0A673HSI3"/>
<proteinExistence type="predicted"/>